<dbReference type="SUPFAM" id="SSF56281">
    <property type="entry name" value="Metallo-hydrolase/oxidoreductase"/>
    <property type="match status" value="1"/>
</dbReference>
<comment type="similarity">
    <text evidence="1">Belongs to the metallo-beta-lactamase superfamily. Class-B beta-lactamase family.</text>
</comment>
<reference evidence="4 5" key="1">
    <citation type="submission" date="2018-11" db="EMBL/GenBank/DDBJ databases">
        <title>Genomic Encyclopedia of Type Strains, Phase IV (KMG-IV): sequencing the most valuable type-strain genomes for metagenomic binning, comparative biology and taxonomic classification.</title>
        <authorList>
            <person name="Goeker M."/>
        </authorList>
    </citation>
    <scope>NUCLEOTIDE SEQUENCE [LARGE SCALE GENOMIC DNA]</scope>
    <source>
        <strain evidence="4 5">DSM 100316</strain>
    </source>
</reference>
<dbReference type="OrthoDB" id="9769598at2"/>
<dbReference type="CDD" id="cd16282">
    <property type="entry name" value="metallo-hydrolase-like_MBL-fold"/>
    <property type="match status" value="1"/>
</dbReference>
<keyword evidence="4" id="KW-0378">Hydrolase</keyword>
<dbReference type="AlphaFoldDB" id="A0A3N2DN96"/>
<sequence length="305" mass="34009">MKTIFSKTPKLLCAIALSVTALSSSQSLFADDGHHQNTAFTEQKVSSHITMLQGKGGNIALLSGDDGLLLVDDDYKEMSSALKKQLAKHGGIDAIKYIINTHWHGDHSGGNLLLGKHATIVAHDNVRKRLLTKHEIKLFKMSSPAYPKDALPSITYQRDMRLYINDEQVTLVHFANGHTDGDSVVFFKQANVVHMGDHYFSGFFPFVDIDSGGNVVSMTENIASVLNRIDDDTKVIPGHGPLSSKQDLRNYHEMLQNTRIEVEAMKNNGMSLADIQQQGLNQRWRIWGKGFIDEPTWISFVYNSL</sequence>
<evidence type="ECO:0000259" key="3">
    <source>
        <dbReference type="SMART" id="SM00849"/>
    </source>
</evidence>
<name>A0A3N2DN96_9GAMM</name>
<feature type="signal peptide" evidence="2">
    <location>
        <begin position="1"/>
        <end position="30"/>
    </location>
</feature>
<proteinExistence type="inferred from homology"/>
<dbReference type="Gene3D" id="3.60.15.10">
    <property type="entry name" value="Ribonuclease Z/Hydroxyacylglutathione hydrolase-like"/>
    <property type="match status" value="1"/>
</dbReference>
<gene>
    <name evidence="4" type="ORF">EDC56_1557</name>
</gene>
<dbReference type="InterPro" id="IPR050855">
    <property type="entry name" value="NDM-1-like"/>
</dbReference>
<evidence type="ECO:0000256" key="1">
    <source>
        <dbReference type="ARBA" id="ARBA00005250"/>
    </source>
</evidence>
<dbReference type="PANTHER" id="PTHR42951">
    <property type="entry name" value="METALLO-BETA-LACTAMASE DOMAIN-CONTAINING"/>
    <property type="match status" value="1"/>
</dbReference>
<comment type="caution">
    <text evidence="4">The sequence shown here is derived from an EMBL/GenBank/DDBJ whole genome shotgun (WGS) entry which is preliminary data.</text>
</comment>
<dbReference type="SMART" id="SM00849">
    <property type="entry name" value="Lactamase_B"/>
    <property type="match status" value="1"/>
</dbReference>
<evidence type="ECO:0000256" key="2">
    <source>
        <dbReference type="SAM" id="SignalP"/>
    </source>
</evidence>
<evidence type="ECO:0000313" key="4">
    <source>
        <dbReference type="EMBL" id="ROS01129.1"/>
    </source>
</evidence>
<feature type="chain" id="PRO_5018223465" evidence="2">
    <location>
        <begin position="31"/>
        <end position="305"/>
    </location>
</feature>
<accession>A0A3N2DN96</accession>
<dbReference type="Pfam" id="PF00753">
    <property type="entry name" value="Lactamase_B"/>
    <property type="match status" value="1"/>
</dbReference>
<dbReference type="GO" id="GO:0016787">
    <property type="term" value="F:hydrolase activity"/>
    <property type="evidence" value="ECO:0007669"/>
    <property type="project" value="UniProtKB-KW"/>
</dbReference>
<keyword evidence="5" id="KW-1185">Reference proteome</keyword>
<dbReference type="PANTHER" id="PTHR42951:SF4">
    <property type="entry name" value="ACYL-COENZYME A THIOESTERASE MBLAC2"/>
    <property type="match status" value="1"/>
</dbReference>
<dbReference type="RefSeq" id="WP_123711959.1">
    <property type="nucleotide sequence ID" value="NZ_RKHR01000004.1"/>
</dbReference>
<organism evidence="4 5">
    <name type="scientific">Sinobacterium caligoides</name>
    <dbReference type="NCBI Taxonomy" id="933926"/>
    <lineage>
        <taxon>Bacteria</taxon>
        <taxon>Pseudomonadati</taxon>
        <taxon>Pseudomonadota</taxon>
        <taxon>Gammaproteobacteria</taxon>
        <taxon>Cellvibrionales</taxon>
        <taxon>Spongiibacteraceae</taxon>
        <taxon>Sinobacterium</taxon>
    </lineage>
</organism>
<keyword evidence="2" id="KW-0732">Signal</keyword>
<dbReference type="InterPro" id="IPR036866">
    <property type="entry name" value="RibonucZ/Hydroxyglut_hydro"/>
</dbReference>
<dbReference type="InterPro" id="IPR001279">
    <property type="entry name" value="Metallo-B-lactamas"/>
</dbReference>
<dbReference type="Proteomes" id="UP000275394">
    <property type="component" value="Unassembled WGS sequence"/>
</dbReference>
<feature type="domain" description="Metallo-beta-lactamase" evidence="3">
    <location>
        <begin position="56"/>
        <end position="239"/>
    </location>
</feature>
<evidence type="ECO:0000313" key="5">
    <source>
        <dbReference type="Proteomes" id="UP000275394"/>
    </source>
</evidence>
<protein>
    <submittedName>
        <fullName evidence="4">Glyoxylase-like metal-dependent hydrolase (Beta-lactamase superfamily II)</fullName>
    </submittedName>
</protein>
<dbReference type="GO" id="GO:0017001">
    <property type="term" value="P:antibiotic catabolic process"/>
    <property type="evidence" value="ECO:0007669"/>
    <property type="project" value="UniProtKB-ARBA"/>
</dbReference>
<dbReference type="EMBL" id="RKHR01000004">
    <property type="protein sequence ID" value="ROS01129.1"/>
    <property type="molecule type" value="Genomic_DNA"/>
</dbReference>